<dbReference type="Pfam" id="PF13392">
    <property type="entry name" value="HNH_3"/>
    <property type="match status" value="1"/>
</dbReference>
<protein>
    <submittedName>
        <fullName evidence="2">HNH nuclease</fullName>
    </submittedName>
</protein>
<reference evidence="2" key="1">
    <citation type="submission" date="2020-04" db="EMBL/GenBank/DDBJ databases">
        <authorList>
            <person name="Chiriac C."/>
            <person name="Salcher M."/>
            <person name="Ghai R."/>
            <person name="Kavagutti S V."/>
        </authorList>
    </citation>
    <scope>NUCLEOTIDE SEQUENCE</scope>
</reference>
<name>A0A6J5LZY2_9CAUD</name>
<dbReference type="Gene3D" id="3.90.75.20">
    <property type="match status" value="1"/>
</dbReference>
<feature type="domain" description="HNH nuclease" evidence="1">
    <location>
        <begin position="43"/>
        <end position="67"/>
    </location>
</feature>
<dbReference type="InterPro" id="IPR003615">
    <property type="entry name" value="HNH_nuc"/>
</dbReference>
<dbReference type="SUPFAM" id="SSF54060">
    <property type="entry name" value="His-Me finger endonucleases"/>
    <property type="match status" value="1"/>
</dbReference>
<accession>A0A6J5LZY2</accession>
<dbReference type="InterPro" id="IPR044925">
    <property type="entry name" value="His-Me_finger_sf"/>
</dbReference>
<dbReference type="EMBL" id="LR796381">
    <property type="protein sequence ID" value="CAB4140125.1"/>
    <property type="molecule type" value="Genomic_DNA"/>
</dbReference>
<gene>
    <name evidence="2" type="ORF">UFOVP396_11</name>
</gene>
<sequence length="80" mass="9327">MARRNYRLEYQKYQSSEKAKLERASRNRARRELMAKGVVAKGDGKDVDHIDSNPTNNSRSNLRVTSAHLNRGKLRVKYKH</sequence>
<evidence type="ECO:0000259" key="1">
    <source>
        <dbReference type="Pfam" id="PF13392"/>
    </source>
</evidence>
<evidence type="ECO:0000313" key="2">
    <source>
        <dbReference type="EMBL" id="CAB4140125.1"/>
    </source>
</evidence>
<proteinExistence type="predicted"/>
<organism evidence="2">
    <name type="scientific">uncultured Caudovirales phage</name>
    <dbReference type="NCBI Taxonomy" id="2100421"/>
    <lineage>
        <taxon>Viruses</taxon>
        <taxon>Duplodnaviria</taxon>
        <taxon>Heunggongvirae</taxon>
        <taxon>Uroviricota</taxon>
        <taxon>Caudoviricetes</taxon>
        <taxon>Peduoviridae</taxon>
        <taxon>Maltschvirus</taxon>
        <taxon>Maltschvirus maltsch</taxon>
    </lineage>
</organism>